<organism evidence="2 3">
    <name type="scientific">Polymorphospora rubra</name>
    <dbReference type="NCBI Taxonomy" id="338584"/>
    <lineage>
        <taxon>Bacteria</taxon>
        <taxon>Bacillati</taxon>
        <taxon>Actinomycetota</taxon>
        <taxon>Actinomycetes</taxon>
        <taxon>Micromonosporales</taxon>
        <taxon>Micromonosporaceae</taxon>
        <taxon>Polymorphospora</taxon>
    </lineage>
</organism>
<keyword evidence="3" id="KW-1185">Reference proteome</keyword>
<name>A0A810N1U8_9ACTN</name>
<sequence length="131" mass="14777">MVERGNRGLRQAIDMFVLSAAVKAYRESTWGFNFAQHRMLVLGSVRVNELTALHTQISELWMAGDFDVPAGQERLQEIFESDLLPASRYEGAAALPDSFAQLMPSLDKVLHRLGRHPICCVTDRGPRIPRR</sequence>
<dbReference type="AlphaFoldDB" id="A0A810N1U8"/>
<dbReference type="EMBL" id="AP023359">
    <property type="protein sequence ID" value="BCJ65733.1"/>
    <property type="molecule type" value="Genomic_DNA"/>
</dbReference>
<evidence type="ECO:0000313" key="3">
    <source>
        <dbReference type="Proteomes" id="UP000680866"/>
    </source>
</evidence>
<evidence type="ECO:0000313" key="2">
    <source>
        <dbReference type="EMBL" id="BCJ65733.1"/>
    </source>
</evidence>
<feature type="domain" description="Putative endonuclease Z1" evidence="1">
    <location>
        <begin position="9"/>
        <end position="113"/>
    </location>
</feature>
<dbReference type="Proteomes" id="UP000680866">
    <property type="component" value="Chromosome"/>
</dbReference>
<dbReference type="KEGG" id="pry:Prubr_27540"/>
<dbReference type="InterPro" id="IPR018310">
    <property type="entry name" value="Put_endonuclease_Z1-dom"/>
</dbReference>
<gene>
    <name evidence="2" type="ORF">Prubr_27540</name>
</gene>
<protein>
    <recommendedName>
        <fullName evidence="1">Putative endonuclease Z1 domain-containing protein</fullName>
    </recommendedName>
</protein>
<accession>A0A810N1U8</accession>
<reference evidence="2" key="1">
    <citation type="submission" date="2020-08" db="EMBL/GenBank/DDBJ databases">
        <title>Whole genome shotgun sequence of Polymorphospora rubra NBRC 101157.</title>
        <authorList>
            <person name="Komaki H."/>
            <person name="Tamura T."/>
        </authorList>
    </citation>
    <scope>NUCLEOTIDE SEQUENCE</scope>
    <source>
        <strain evidence="2">NBRC 101157</strain>
    </source>
</reference>
<evidence type="ECO:0000259" key="1">
    <source>
        <dbReference type="Pfam" id="PF10593"/>
    </source>
</evidence>
<dbReference type="Pfam" id="PF10593">
    <property type="entry name" value="Z1"/>
    <property type="match status" value="1"/>
</dbReference>
<proteinExistence type="predicted"/>